<feature type="region of interest" description="Disordered" evidence="1">
    <location>
        <begin position="42"/>
        <end position="152"/>
    </location>
</feature>
<feature type="region of interest" description="Disordered" evidence="1">
    <location>
        <begin position="588"/>
        <end position="649"/>
    </location>
</feature>
<feature type="region of interest" description="Disordered" evidence="1">
    <location>
        <begin position="192"/>
        <end position="247"/>
    </location>
</feature>
<proteinExistence type="predicted"/>
<feature type="compositionally biased region" description="Basic residues" evidence="1">
    <location>
        <begin position="76"/>
        <end position="92"/>
    </location>
</feature>
<feature type="compositionally biased region" description="Low complexity" evidence="1">
    <location>
        <begin position="695"/>
        <end position="704"/>
    </location>
</feature>
<feature type="region of interest" description="Disordered" evidence="1">
    <location>
        <begin position="687"/>
        <end position="711"/>
    </location>
</feature>
<sequence length="711" mass="75328">MIGTDEMSSTGMDISESFRPEDISKTDFFDFVTAPDMGLGLGVNLHHHHSHQQHHHHHHHQHQQQQQQQQHTNQHNQHHHSHHHHHPHHHHGSQQQQQHHPSAGDNSSMTHDSGGGGGSVGSTNNGSGNSTNNTSDRVDPHGDNTGISDANRVTVSDAALQGYEFWNTDKEQSRLESTIFDDLDRYCWQHQTNSSSAPNASSSLHHHTTPSNVMNPPVTHTVPANASSTDPPSSHSHSTNLLSSCSNSQTAITTSSSSLNTAPQITQTPLNNDGSISSVINTDGQIYTLKVLNGTESWLKREPDSQLNNTLDLDSLLNSFHGYIKSEYPYDDSGFSADGTKDVNSGDATNCMNSLNAVAGDDTGSGGGNGLGSLSNTSRLPSLMSTLASVTNNSIGVIKNESTTSPLPSIVSQQLDQFQNNNNDWHMTDHNSEQGKGYSKGLHMHNGITLMPTSPTVKDDEMRRMLFPVDTDALGFTDSSLNAAQIFEDTQTASSHSSHLVVTHSPHINGPLTPVNSSNNGGNTGGHTNPSAVSNIIVDDMFLSLENAFNIANEVQQFCTPSASANDFSSNEVIMPISANDGAINATGNTQLPSLHSVTGTSAATGSEPTTPTGGPTPIPSIGVGNSSKHHRNNATTLSNPSSVHSHNPRSLTLIPNVSTAPGPNGNIGIVGGIISNSASIPLNVATAPPPAPSSTPSTLLPPANGLLINR</sequence>
<dbReference type="Proteomes" id="UP000092445">
    <property type="component" value="Unassembled WGS sequence"/>
</dbReference>
<feature type="compositionally biased region" description="Polar residues" evidence="1">
    <location>
        <begin position="634"/>
        <end position="649"/>
    </location>
</feature>
<evidence type="ECO:0000313" key="3">
    <source>
        <dbReference type="Proteomes" id="UP000092445"/>
    </source>
</evidence>
<name>A0A1A9ZWR1_GLOPL</name>
<reference evidence="2" key="2">
    <citation type="submission" date="2020-05" db="UniProtKB">
        <authorList>
            <consortium name="EnsemblMetazoa"/>
        </authorList>
    </citation>
    <scope>IDENTIFICATION</scope>
    <source>
        <strain evidence="2">IAEA</strain>
    </source>
</reference>
<reference evidence="3" key="1">
    <citation type="submission" date="2014-03" db="EMBL/GenBank/DDBJ databases">
        <authorList>
            <person name="Aksoy S."/>
            <person name="Warren W."/>
            <person name="Wilson R.K."/>
        </authorList>
    </citation>
    <scope>NUCLEOTIDE SEQUENCE [LARGE SCALE GENOMIC DNA]</scope>
    <source>
        <strain evidence="3">IAEA</strain>
    </source>
</reference>
<protein>
    <submittedName>
        <fullName evidence="2">Uncharacterized protein</fullName>
    </submittedName>
</protein>
<feature type="compositionally biased region" description="Basic residues" evidence="1">
    <location>
        <begin position="45"/>
        <end position="62"/>
    </location>
</feature>
<dbReference type="EnsemblMetazoa" id="GPAI027485-RA">
    <property type="protein sequence ID" value="GPAI027485-PA"/>
    <property type="gene ID" value="GPAI027485"/>
</dbReference>
<dbReference type="VEuPathDB" id="VectorBase:GPAI027485"/>
<evidence type="ECO:0000256" key="1">
    <source>
        <dbReference type="SAM" id="MobiDB-lite"/>
    </source>
</evidence>
<feature type="compositionally biased region" description="Polar residues" evidence="1">
    <location>
        <begin position="588"/>
        <end position="598"/>
    </location>
</feature>
<feature type="compositionally biased region" description="Low complexity" evidence="1">
    <location>
        <begin position="193"/>
        <end position="203"/>
    </location>
</feature>
<keyword evidence="3" id="KW-1185">Reference proteome</keyword>
<feature type="compositionally biased region" description="Low complexity" evidence="1">
    <location>
        <begin position="227"/>
        <end position="247"/>
    </location>
</feature>
<evidence type="ECO:0000313" key="2">
    <source>
        <dbReference type="EnsemblMetazoa" id="GPAI027485-PA"/>
    </source>
</evidence>
<feature type="compositionally biased region" description="Low complexity" evidence="1">
    <location>
        <begin position="63"/>
        <end position="75"/>
    </location>
</feature>
<dbReference type="STRING" id="7398.A0A1A9ZWR1"/>
<organism evidence="2 3">
    <name type="scientific">Glossina pallidipes</name>
    <name type="common">Tsetse fly</name>
    <dbReference type="NCBI Taxonomy" id="7398"/>
    <lineage>
        <taxon>Eukaryota</taxon>
        <taxon>Metazoa</taxon>
        <taxon>Ecdysozoa</taxon>
        <taxon>Arthropoda</taxon>
        <taxon>Hexapoda</taxon>
        <taxon>Insecta</taxon>
        <taxon>Pterygota</taxon>
        <taxon>Neoptera</taxon>
        <taxon>Endopterygota</taxon>
        <taxon>Diptera</taxon>
        <taxon>Brachycera</taxon>
        <taxon>Muscomorpha</taxon>
        <taxon>Hippoboscoidea</taxon>
        <taxon>Glossinidae</taxon>
        <taxon>Glossina</taxon>
    </lineage>
</organism>
<dbReference type="AlphaFoldDB" id="A0A1A9ZWR1"/>
<feature type="compositionally biased region" description="Low complexity" evidence="1">
    <location>
        <begin position="121"/>
        <end position="135"/>
    </location>
</feature>
<accession>A0A1A9ZWR1</accession>
<feature type="compositionally biased region" description="Low complexity" evidence="1">
    <location>
        <begin position="599"/>
        <end position="623"/>
    </location>
</feature>